<sequence>MTETFATLRELAAQDAPELLDTPLPPDHRYQVVTTTVAEVTAQIVATLRTGFAGVAAADFPLLVVGWGRCRVGSTAVTNLFGMAGAASYYQPVKTIGRFVLTGGQGAPWKPPVGEPVAFAKEMAGPYVPFEDLFNPAQCLIEAGWPVEKLHLMVLDREPRASMDSWMAKWEGKIGRERVAENFYLSTLNYARMRSFAAREGLATTHFPYECSKRPEETVSRLFARIGISDLYDPAMLTGWGQAGDLNSEQSKIHNPVEPEPYIVPGLHGSGDEYRYRAREITCLTAEELAVADSPEVRSAYQASVGACTTELDLPEPLRAEIFG</sequence>
<dbReference type="RefSeq" id="WP_184832522.1">
    <property type="nucleotide sequence ID" value="NZ_JACHMN010000001.1"/>
</dbReference>
<dbReference type="EMBL" id="JACHMN010000001">
    <property type="protein sequence ID" value="MBB5867588.1"/>
    <property type="molecule type" value="Genomic_DNA"/>
</dbReference>
<reference evidence="1 2" key="1">
    <citation type="submission" date="2020-08" db="EMBL/GenBank/DDBJ databases">
        <title>Sequencing the genomes of 1000 actinobacteria strains.</title>
        <authorList>
            <person name="Klenk H.-P."/>
        </authorList>
    </citation>
    <scope>NUCLEOTIDE SEQUENCE [LARGE SCALE GENOMIC DNA]</scope>
    <source>
        <strain evidence="1 2">DSM 45362</strain>
    </source>
</reference>
<keyword evidence="2" id="KW-1185">Reference proteome</keyword>
<evidence type="ECO:0000313" key="1">
    <source>
        <dbReference type="EMBL" id="MBB5867588.1"/>
    </source>
</evidence>
<protein>
    <recommendedName>
        <fullName evidence="3">Sulfotransferase family protein</fullName>
    </recommendedName>
</protein>
<evidence type="ECO:0000313" key="2">
    <source>
        <dbReference type="Proteomes" id="UP000587527"/>
    </source>
</evidence>
<gene>
    <name evidence="1" type="ORF">F4553_000967</name>
</gene>
<dbReference type="Proteomes" id="UP000587527">
    <property type="component" value="Unassembled WGS sequence"/>
</dbReference>
<organism evidence="1 2">
    <name type="scientific">Allocatelliglobosispora scoriae</name>
    <dbReference type="NCBI Taxonomy" id="643052"/>
    <lineage>
        <taxon>Bacteria</taxon>
        <taxon>Bacillati</taxon>
        <taxon>Actinomycetota</taxon>
        <taxon>Actinomycetes</taxon>
        <taxon>Micromonosporales</taxon>
        <taxon>Micromonosporaceae</taxon>
        <taxon>Allocatelliglobosispora</taxon>
    </lineage>
</organism>
<comment type="caution">
    <text evidence="1">The sequence shown here is derived from an EMBL/GenBank/DDBJ whole genome shotgun (WGS) entry which is preliminary data.</text>
</comment>
<dbReference type="AlphaFoldDB" id="A0A841BJS6"/>
<accession>A0A841BJS6</accession>
<proteinExistence type="predicted"/>
<evidence type="ECO:0008006" key="3">
    <source>
        <dbReference type="Google" id="ProtNLM"/>
    </source>
</evidence>
<name>A0A841BJS6_9ACTN</name>